<dbReference type="PROSITE" id="PS50865">
    <property type="entry name" value="ZF_MYND_2"/>
    <property type="match status" value="2"/>
</dbReference>
<dbReference type="Proteomes" id="UP001054902">
    <property type="component" value="Unassembled WGS sequence"/>
</dbReference>
<evidence type="ECO:0000313" key="6">
    <source>
        <dbReference type="EMBL" id="GFH52356.1"/>
    </source>
</evidence>
<organism evidence="6 7">
    <name type="scientific">Chaetoceros tenuissimus</name>
    <dbReference type="NCBI Taxonomy" id="426638"/>
    <lineage>
        <taxon>Eukaryota</taxon>
        <taxon>Sar</taxon>
        <taxon>Stramenopiles</taxon>
        <taxon>Ochrophyta</taxon>
        <taxon>Bacillariophyta</taxon>
        <taxon>Coscinodiscophyceae</taxon>
        <taxon>Chaetocerotophycidae</taxon>
        <taxon>Chaetocerotales</taxon>
        <taxon>Chaetocerotaceae</taxon>
        <taxon>Chaetoceros</taxon>
    </lineage>
</organism>
<evidence type="ECO:0000256" key="2">
    <source>
        <dbReference type="ARBA" id="ARBA00022771"/>
    </source>
</evidence>
<keyword evidence="1" id="KW-0479">Metal-binding</keyword>
<keyword evidence="7" id="KW-1185">Reference proteome</keyword>
<dbReference type="SUPFAM" id="SSF144232">
    <property type="entry name" value="HIT/MYND zinc finger-like"/>
    <property type="match status" value="2"/>
</dbReference>
<evidence type="ECO:0000313" key="7">
    <source>
        <dbReference type="Proteomes" id="UP001054902"/>
    </source>
</evidence>
<dbReference type="Gene3D" id="6.10.140.2220">
    <property type="match status" value="2"/>
</dbReference>
<name>A0AAD3CWB0_9STRA</name>
<keyword evidence="3" id="KW-0862">Zinc</keyword>
<feature type="domain" description="MYND-type" evidence="5">
    <location>
        <begin position="90"/>
        <end position="132"/>
    </location>
</feature>
<keyword evidence="2 4" id="KW-0863">Zinc-finger</keyword>
<dbReference type="Pfam" id="PF01753">
    <property type="entry name" value="zf-MYND"/>
    <property type="match status" value="2"/>
</dbReference>
<sequence>MSLPSNTTEKPTGPCAACQKEGAANRCRGCLDIGVDVFFCNRDCQVKHWKTHKAVCGKSAIVVDLYVDSGLELKKRSKKLREINEKAFHCQKCFKGFDDIGCKLRVCSKCKVGQYCSRECQVAHWPMHKEECKEFLAYEEKMTKHLTPEEAGIWNLFEYQWKFKVRMLLNKIVVTTLKKEDREQQPPTKVVHIEVEFNYNANTFLFTEAPKTLPISCFDEERILEIYYGAEHQHLEFQKGQSDKCPVQFAFVTCKDLGEKSSFYHPMMSPAGMKQDRWATEERWSNLVEHCMDIGTSLKSDLFQGWKAIRDRNFQKQIEHLKQSPLLSMFLQNALQLFSNKPKHLTHEIHFHVNMGKEPGEITEILDYRIESFAFTRDHLSSFASKRDRQKLKKGFDMHLESRKRDPNKIIVPISFLYAHTTSILALDVVSLPLDSSKKVTVKKCKRKADACFKQLQELVKKMPSHLVEKVSLQNTSP</sequence>
<gene>
    <name evidence="6" type="ORF">CTEN210_08832</name>
</gene>
<evidence type="ECO:0000259" key="5">
    <source>
        <dbReference type="PROSITE" id="PS50865"/>
    </source>
</evidence>
<feature type="domain" description="MYND-type" evidence="5">
    <location>
        <begin position="15"/>
        <end position="56"/>
    </location>
</feature>
<protein>
    <recommendedName>
        <fullName evidence="5">MYND-type domain-containing protein</fullName>
    </recommendedName>
</protein>
<dbReference type="EMBL" id="BLLK01000045">
    <property type="protein sequence ID" value="GFH52356.1"/>
    <property type="molecule type" value="Genomic_DNA"/>
</dbReference>
<evidence type="ECO:0000256" key="1">
    <source>
        <dbReference type="ARBA" id="ARBA00022723"/>
    </source>
</evidence>
<evidence type="ECO:0000256" key="3">
    <source>
        <dbReference type="ARBA" id="ARBA00022833"/>
    </source>
</evidence>
<evidence type="ECO:0000256" key="4">
    <source>
        <dbReference type="PROSITE-ProRule" id="PRU00134"/>
    </source>
</evidence>
<dbReference type="AlphaFoldDB" id="A0AAD3CWB0"/>
<proteinExistence type="predicted"/>
<dbReference type="GO" id="GO:0008270">
    <property type="term" value="F:zinc ion binding"/>
    <property type="evidence" value="ECO:0007669"/>
    <property type="project" value="UniProtKB-KW"/>
</dbReference>
<dbReference type="InterPro" id="IPR002893">
    <property type="entry name" value="Znf_MYND"/>
</dbReference>
<accession>A0AAD3CWB0</accession>
<reference evidence="6 7" key="1">
    <citation type="journal article" date="2021" name="Sci. Rep.">
        <title>The genome of the diatom Chaetoceros tenuissimus carries an ancient integrated fragment of an extant virus.</title>
        <authorList>
            <person name="Hongo Y."/>
            <person name="Kimura K."/>
            <person name="Takaki Y."/>
            <person name="Yoshida Y."/>
            <person name="Baba S."/>
            <person name="Kobayashi G."/>
            <person name="Nagasaki K."/>
            <person name="Hano T."/>
            <person name="Tomaru Y."/>
        </authorList>
    </citation>
    <scope>NUCLEOTIDE SEQUENCE [LARGE SCALE GENOMIC DNA]</scope>
    <source>
        <strain evidence="6 7">NIES-3715</strain>
    </source>
</reference>
<comment type="caution">
    <text evidence="6">The sequence shown here is derived from an EMBL/GenBank/DDBJ whole genome shotgun (WGS) entry which is preliminary data.</text>
</comment>